<dbReference type="PANTHER" id="PTHR43384:SF11">
    <property type="entry name" value="SEPTUM SITE DETERMINING PROTEIN"/>
    <property type="match status" value="1"/>
</dbReference>
<dbReference type="RefSeq" id="WP_344305215.1">
    <property type="nucleotide sequence ID" value="NZ_BAAAQQ010000013.1"/>
</dbReference>
<dbReference type="InterPro" id="IPR027417">
    <property type="entry name" value="P-loop_NTPase"/>
</dbReference>
<dbReference type="PANTHER" id="PTHR43384">
    <property type="entry name" value="SEPTUM SITE-DETERMINING PROTEIN MIND HOMOLOG, CHLOROPLASTIC-RELATED"/>
    <property type="match status" value="1"/>
</dbReference>
<sequence>MGTPLVVTTDPSLSDSVLRLAAAAGVGTEVCEGVAQALARWSAASVVLVGADLAPALAALRPPRRDAVHVLVRDTAPPSDLFGLALTLGAESVAELPRSEAWLVELLTDAGDHAPARGLTVGIVGGSGGAGATTFACALGQVASRSGHALVLDLDPHGPGLDRVLGLDLQEGIRWDALQQTTGRLSSRSLHDAVPRRAGLGVLTWAPGQVGSLQAFAAREAMSAARRGHDVVVVDLPRAADPVVDELVSRCDLLVVVTVPTITGVSSAARQVRRMRRLGPARLLVRGDGLPVGEIERATGVPGALWMRDQRRLAESIDLGLGPVRSSRGPLALAAAEVLDLLATPGLAA</sequence>
<protein>
    <submittedName>
        <fullName evidence="2">Septum site determining protein</fullName>
    </submittedName>
</protein>
<dbReference type="Pfam" id="PF26563">
    <property type="entry name" value="Rv3660c_N"/>
    <property type="match status" value="1"/>
</dbReference>
<reference evidence="3" key="1">
    <citation type="journal article" date="2019" name="Int. J. Syst. Evol. Microbiol.">
        <title>The Global Catalogue of Microorganisms (GCM) 10K type strain sequencing project: providing services to taxonomists for standard genome sequencing and annotation.</title>
        <authorList>
            <consortium name="The Broad Institute Genomics Platform"/>
            <consortium name="The Broad Institute Genome Sequencing Center for Infectious Disease"/>
            <person name="Wu L."/>
            <person name="Ma J."/>
        </authorList>
    </citation>
    <scope>NUCLEOTIDE SEQUENCE [LARGE SCALE GENOMIC DNA]</scope>
    <source>
        <strain evidence="3">JCM 16021</strain>
    </source>
</reference>
<dbReference type="InterPro" id="IPR022521">
    <property type="entry name" value="Rv3660c"/>
</dbReference>
<name>A0ABP5KGP3_9ACTN</name>
<dbReference type="Proteomes" id="UP001500575">
    <property type="component" value="Unassembled WGS sequence"/>
</dbReference>
<organism evidence="2 3">
    <name type="scientific">Nocardioides bigeumensis</name>
    <dbReference type="NCBI Taxonomy" id="433657"/>
    <lineage>
        <taxon>Bacteria</taxon>
        <taxon>Bacillati</taxon>
        <taxon>Actinomycetota</taxon>
        <taxon>Actinomycetes</taxon>
        <taxon>Propionibacteriales</taxon>
        <taxon>Nocardioidaceae</taxon>
        <taxon>Nocardioides</taxon>
    </lineage>
</organism>
<dbReference type="SUPFAM" id="SSF52540">
    <property type="entry name" value="P-loop containing nucleoside triphosphate hydrolases"/>
    <property type="match status" value="1"/>
</dbReference>
<feature type="domain" description="Rv3660c-like CheY-like N-terminal" evidence="1">
    <location>
        <begin position="7"/>
        <end position="117"/>
    </location>
</feature>
<evidence type="ECO:0000313" key="3">
    <source>
        <dbReference type="Proteomes" id="UP001500575"/>
    </source>
</evidence>
<proteinExistence type="predicted"/>
<gene>
    <name evidence="2" type="ORF">GCM10009843_36090</name>
</gene>
<dbReference type="InterPro" id="IPR050625">
    <property type="entry name" value="ParA/MinD_ATPase"/>
</dbReference>
<evidence type="ECO:0000259" key="1">
    <source>
        <dbReference type="Pfam" id="PF26563"/>
    </source>
</evidence>
<dbReference type="NCBIfam" id="TIGR03815">
    <property type="entry name" value="CpaE_hom_Actino"/>
    <property type="match status" value="1"/>
</dbReference>
<dbReference type="EMBL" id="BAAAQQ010000013">
    <property type="protein sequence ID" value="GAA2132003.1"/>
    <property type="molecule type" value="Genomic_DNA"/>
</dbReference>
<comment type="caution">
    <text evidence="2">The sequence shown here is derived from an EMBL/GenBank/DDBJ whole genome shotgun (WGS) entry which is preliminary data.</text>
</comment>
<evidence type="ECO:0000313" key="2">
    <source>
        <dbReference type="EMBL" id="GAA2132003.1"/>
    </source>
</evidence>
<accession>A0ABP5KGP3</accession>
<keyword evidence="3" id="KW-1185">Reference proteome</keyword>
<dbReference type="InterPro" id="IPR059050">
    <property type="entry name" value="Rv3660c_N"/>
</dbReference>
<dbReference type="Gene3D" id="3.40.50.300">
    <property type="entry name" value="P-loop containing nucleotide triphosphate hydrolases"/>
    <property type="match status" value="1"/>
</dbReference>